<dbReference type="PROSITE" id="PS01122">
    <property type="entry name" value="CASPASE_CYS"/>
    <property type="match status" value="1"/>
</dbReference>
<dbReference type="InterPro" id="IPR002138">
    <property type="entry name" value="Pept_C14_p10"/>
</dbReference>
<feature type="domain" description="Caspase family p20" evidence="7">
    <location>
        <begin position="352"/>
        <end position="477"/>
    </location>
</feature>
<keyword evidence="2" id="KW-0645">Protease</keyword>
<dbReference type="InterPro" id="IPR001309">
    <property type="entry name" value="Pept_C14_p20"/>
</dbReference>
<evidence type="ECO:0000259" key="6">
    <source>
        <dbReference type="PROSITE" id="PS50207"/>
    </source>
</evidence>
<dbReference type="EMBL" id="VCGU01000009">
    <property type="protein sequence ID" value="TRY71023.1"/>
    <property type="molecule type" value="Genomic_DNA"/>
</dbReference>
<dbReference type="PROSITE" id="PS50208">
    <property type="entry name" value="CASPASE_P20"/>
    <property type="match status" value="1"/>
</dbReference>
<name>A0A553P010_TIGCA</name>
<dbReference type="Pfam" id="PF12796">
    <property type="entry name" value="Ank_2"/>
    <property type="match status" value="2"/>
</dbReference>
<feature type="domain" description="Caspase family p10" evidence="6">
    <location>
        <begin position="505"/>
        <end position="585"/>
    </location>
</feature>
<dbReference type="SUPFAM" id="SSF48403">
    <property type="entry name" value="Ankyrin repeat"/>
    <property type="match status" value="1"/>
</dbReference>
<evidence type="ECO:0000313" key="9">
    <source>
        <dbReference type="Proteomes" id="UP000318571"/>
    </source>
</evidence>
<reference evidence="8 9" key="1">
    <citation type="journal article" date="2018" name="Nat. Ecol. Evol.">
        <title>Genomic signatures of mitonuclear coevolution across populations of Tigriopus californicus.</title>
        <authorList>
            <person name="Barreto F.S."/>
            <person name="Watson E.T."/>
            <person name="Lima T.G."/>
            <person name="Willett C.S."/>
            <person name="Edmands S."/>
            <person name="Li W."/>
            <person name="Burton R.S."/>
        </authorList>
    </citation>
    <scope>NUCLEOTIDE SEQUENCE [LARGE SCALE GENOMIC DNA]</scope>
    <source>
        <strain evidence="8 9">San Diego</strain>
    </source>
</reference>
<keyword evidence="3" id="KW-0053">Apoptosis</keyword>
<comment type="caution">
    <text evidence="8">The sequence shown here is derived from an EMBL/GenBank/DDBJ whole genome shotgun (WGS) entry which is preliminary data.</text>
</comment>
<protein>
    <recommendedName>
        <fullName evidence="10">Caspase family p20 domain-containing protein</fullName>
    </recommendedName>
</protein>
<dbReference type="InterPro" id="IPR002398">
    <property type="entry name" value="Pept_C14"/>
</dbReference>
<keyword evidence="4" id="KW-0378">Hydrolase</keyword>
<evidence type="ECO:0000256" key="1">
    <source>
        <dbReference type="ARBA" id="ARBA00010134"/>
    </source>
</evidence>
<evidence type="ECO:0000313" key="8">
    <source>
        <dbReference type="EMBL" id="TRY71023.1"/>
    </source>
</evidence>
<evidence type="ECO:0000256" key="5">
    <source>
        <dbReference type="RuleBase" id="RU003971"/>
    </source>
</evidence>
<dbReference type="InterPro" id="IPR029030">
    <property type="entry name" value="Caspase-like_dom_sf"/>
</dbReference>
<dbReference type="Pfam" id="PF00656">
    <property type="entry name" value="Peptidase_C14"/>
    <property type="match status" value="1"/>
</dbReference>
<dbReference type="GO" id="GO:0004197">
    <property type="term" value="F:cysteine-type endopeptidase activity"/>
    <property type="evidence" value="ECO:0007669"/>
    <property type="project" value="InterPro"/>
</dbReference>
<evidence type="ECO:0000256" key="3">
    <source>
        <dbReference type="ARBA" id="ARBA00022703"/>
    </source>
</evidence>
<accession>A0A553P010</accession>
<dbReference type="Gene3D" id="3.40.50.1460">
    <property type="match status" value="1"/>
</dbReference>
<comment type="similarity">
    <text evidence="1 5">Belongs to the peptidase C14A family.</text>
</comment>
<dbReference type="InterPro" id="IPR011600">
    <property type="entry name" value="Pept_C14_caspase"/>
</dbReference>
<dbReference type="Gene3D" id="1.25.40.20">
    <property type="entry name" value="Ankyrin repeat-containing domain"/>
    <property type="match status" value="1"/>
</dbReference>
<dbReference type="SMART" id="SM00248">
    <property type="entry name" value="ANK"/>
    <property type="match status" value="5"/>
</dbReference>
<evidence type="ECO:0000259" key="7">
    <source>
        <dbReference type="PROSITE" id="PS50208"/>
    </source>
</evidence>
<dbReference type="InterPro" id="IPR002110">
    <property type="entry name" value="Ankyrin_rpt"/>
</dbReference>
<dbReference type="SMART" id="SM00115">
    <property type="entry name" value="CASc"/>
    <property type="match status" value="1"/>
</dbReference>
<dbReference type="GO" id="GO:0006915">
    <property type="term" value="P:apoptotic process"/>
    <property type="evidence" value="ECO:0007669"/>
    <property type="project" value="UniProtKB-KW"/>
</dbReference>
<dbReference type="SUPFAM" id="SSF52129">
    <property type="entry name" value="Caspase-like"/>
    <property type="match status" value="1"/>
</dbReference>
<dbReference type="PRINTS" id="PR00376">
    <property type="entry name" value="IL1BCENZYME"/>
</dbReference>
<sequence>MPSSPNNGPNHGTKNAAKMAYKGEKDKLLKHLENYDCINEQFECPWEKDDVDLHSLLENKTYMDIQKRRKPSMMESVLKFTTTPIKKTTSFFSIPSQIEDPHPWKATLLIVAARQNQYEIVDMLLNKGAKKNVKCSHNLTALHYAAFFGHTETCEKLLARDDLEVQAQSDRGLTALHCAAAANRLDCFKAIMKKATKDKIDVSNQATFANWHMKTSLHFAVENENPDLVEELLSVESVNLNAQDINGYTALAMATELGNISLIAMLINCPRIKTSIATAQTSLLPANLAIKANNFPAFWLLISRSERDEIMDIEEKCSKEEVHIFNNLIYQMSSRCQRPQFKREKYDTCGDGMGLGLIINIEKFQGEGNRQGSVKDLEQMKDTLSYVGCEVFEKHDVNITDEEIRNQLENFQNIITCKNPPFIVVVVMTHGESEGKLLTHNGSVTDTEILSRFNGENCPVMLRKPKIFIFQACRGNGRDKEVSLPIRNRTDSVPFRQPAYSANWSDMLIAYSSVPGHVSYRHKHTGSEFIQKVCEVFKAHVCALEISQMMSLIMKEMDAYTNAEENSKQTCCVEYRGFWKAFYFPEKWQFQARLNQGKETSI</sequence>
<evidence type="ECO:0000256" key="2">
    <source>
        <dbReference type="ARBA" id="ARBA00022670"/>
    </source>
</evidence>
<proteinExistence type="inferred from homology"/>
<dbReference type="AlphaFoldDB" id="A0A553P010"/>
<keyword evidence="9" id="KW-1185">Reference proteome</keyword>
<organism evidence="8 9">
    <name type="scientific">Tigriopus californicus</name>
    <name type="common">Marine copepod</name>
    <dbReference type="NCBI Taxonomy" id="6832"/>
    <lineage>
        <taxon>Eukaryota</taxon>
        <taxon>Metazoa</taxon>
        <taxon>Ecdysozoa</taxon>
        <taxon>Arthropoda</taxon>
        <taxon>Crustacea</taxon>
        <taxon>Multicrustacea</taxon>
        <taxon>Hexanauplia</taxon>
        <taxon>Copepoda</taxon>
        <taxon>Harpacticoida</taxon>
        <taxon>Harpacticidae</taxon>
        <taxon>Tigriopus</taxon>
    </lineage>
</organism>
<dbReference type="InterPro" id="IPR036770">
    <property type="entry name" value="Ankyrin_rpt-contain_sf"/>
</dbReference>
<dbReference type="InterPro" id="IPR033139">
    <property type="entry name" value="Caspase_cys_AS"/>
</dbReference>
<dbReference type="PANTHER" id="PTHR47901">
    <property type="entry name" value="CASPASE RECRUITMENT DOMAIN-CONTAINING PROTEIN 18"/>
    <property type="match status" value="1"/>
</dbReference>
<dbReference type="InterPro" id="IPR015917">
    <property type="entry name" value="Pept_C14A"/>
</dbReference>
<evidence type="ECO:0008006" key="10">
    <source>
        <dbReference type="Google" id="ProtNLM"/>
    </source>
</evidence>
<gene>
    <name evidence="8" type="ORF">TCAL_10833</name>
</gene>
<dbReference type="GO" id="GO:0006508">
    <property type="term" value="P:proteolysis"/>
    <property type="evidence" value="ECO:0007669"/>
    <property type="project" value="UniProtKB-KW"/>
</dbReference>
<dbReference type="PANTHER" id="PTHR47901:SF8">
    <property type="entry name" value="CASPASE-3"/>
    <property type="match status" value="1"/>
</dbReference>
<dbReference type="PROSITE" id="PS50207">
    <property type="entry name" value="CASPASE_P10"/>
    <property type="match status" value="1"/>
</dbReference>
<dbReference type="Proteomes" id="UP000318571">
    <property type="component" value="Chromosome 9"/>
</dbReference>
<evidence type="ECO:0000256" key="4">
    <source>
        <dbReference type="ARBA" id="ARBA00022801"/>
    </source>
</evidence>
<dbReference type="STRING" id="6832.A0A553P010"/>